<evidence type="ECO:0000256" key="8">
    <source>
        <dbReference type="ARBA" id="ARBA00023012"/>
    </source>
</evidence>
<dbReference type="PANTHER" id="PTHR24421:SF10">
    <property type="entry name" value="NITRATE_NITRITE SENSOR PROTEIN NARQ"/>
    <property type="match status" value="1"/>
</dbReference>
<keyword evidence="9" id="KW-1133">Transmembrane helix</keyword>
<keyword evidence="12" id="KW-1185">Reference proteome</keyword>
<evidence type="ECO:0000256" key="5">
    <source>
        <dbReference type="ARBA" id="ARBA00022741"/>
    </source>
</evidence>
<dbReference type="GO" id="GO:0046983">
    <property type="term" value="F:protein dimerization activity"/>
    <property type="evidence" value="ECO:0007669"/>
    <property type="project" value="InterPro"/>
</dbReference>
<evidence type="ECO:0000256" key="2">
    <source>
        <dbReference type="ARBA" id="ARBA00012438"/>
    </source>
</evidence>
<dbReference type="Gene3D" id="3.30.565.10">
    <property type="entry name" value="Histidine kinase-like ATPase, C-terminal domain"/>
    <property type="match status" value="1"/>
</dbReference>
<dbReference type="STRING" id="297318.BK138_20975"/>
<evidence type="ECO:0000256" key="4">
    <source>
        <dbReference type="ARBA" id="ARBA00022679"/>
    </source>
</evidence>
<protein>
    <recommendedName>
        <fullName evidence="2">histidine kinase</fullName>
        <ecNumber evidence="2">2.7.13.3</ecNumber>
    </recommendedName>
</protein>
<comment type="caution">
    <text evidence="11">The sequence shown here is derived from an EMBL/GenBank/DDBJ whole genome shotgun (WGS) entry which is preliminary data.</text>
</comment>
<feature type="transmembrane region" description="Helical" evidence="9">
    <location>
        <begin position="96"/>
        <end position="129"/>
    </location>
</feature>
<gene>
    <name evidence="11" type="ORF">BK138_20975</name>
</gene>
<keyword evidence="5" id="KW-0547">Nucleotide-binding</keyword>
<keyword evidence="8" id="KW-0902">Two-component regulatory system</keyword>
<keyword evidence="9" id="KW-0812">Transmembrane</keyword>
<feature type="transmembrane region" description="Helical" evidence="9">
    <location>
        <begin position="7"/>
        <end position="24"/>
    </location>
</feature>
<keyword evidence="9" id="KW-0472">Membrane</keyword>
<dbReference type="EC" id="2.7.13.3" evidence="2"/>
<dbReference type="Pfam" id="PF07730">
    <property type="entry name" value="HisKA_3"/>
    <property type="match status" value="1"/>
</dbReference>
<dbReference type="CDD" id="cd16917">
    <property type="entry name" value="HATPase_UhpB-NarQ-NarX-like"/>
    <property type="match status" value="1"/>
</dbReference>
<keyword evidence="7" id="KW-0067">ATP-binding</keyword>
<evidence type="ECO:0000256" key="7">
    <source>
        <dbReference type="ARBA" id="ARBA00022840"/>
    </source>
</evidence>
<dbReference type="GO" id="GO:0000155">
    <property type="term" value="F:phosphorelay sensor kinase activity"/>
    <property type="evidence" value="ECO:0007669"/>
    <property type="project" value="InterPro"/>
</dbReference>
<feature type="domain" description="Signal transduction histidine kinase subgroup 3 dimerisation and phosphoacceptor" evidence="10">
    <location>
        <begin position="176"/>
        <end position="242"/>
    </location>
</feature>
<evidence type="ECO:0000256" key="1">
    <source>
        <dbReference type="ARBA" id="ARBA00000085"/>
    </source>
</evidence>
<dbReference type="RefSeq" id="WP_076172740.1">
    <property type="nucleotide sequence ID" value="NZ_MRTP01000006.1"/>
</dbReference>
<dbReference type="SUPFAM" id="SSF55874">
    <property type="entry name" value="ATPase domain of HSP90 chaperone/DNA topoisomerase II/histidine kinase"/>
    <property type="match status" value="1"/>
</dbReference>
<dbReference type="GO" id="GO:0005524">
    <property type="term" value="F:ATP binding"/>
    <property type="evidence" value="ECO:0007669"/>
    <property type="project" value="UniProtKB-KW"/>
</dbReference>
<evidence type="ECO:0000313" key="12">
    <source>
        <dbReference type="Proteomes" id="UP000187172"/>
    </source>
</evidence>
<reference evidence="11 12" key="1">
    <citation type="submission" date="2016-11" db="EMBL/GenBank/DDBJ databases">
        <title>Paenibacillus species isolates.</title>
        <authorList>
            <person name="Beno S.M."/>
        </authorList>
    </citation>
    <scope>NUCLEOTIDE SEQUENCE [LARGE SCALE GENOMIC DNA]</scope>
    <source>
        <strain evidence="11 12">FSL R5-0378</strain>
    </source>
</reference>
<feature type="transmembrane region" description="Helical" evidence="9">
    <location>
        <begin position="60"/>
        <end position="81"/>
    </location>
</feature>
<keyword evidence="4" id="KW-0808">Transferase</keyword>
<proteinExistence type="predicted"/>
<sequence>MELWTVGNKTILLLFVVIATYFSAAQPDPWIVLLFLIYSALNLVLHIVKGSRLKQGAIVLIELFLIGCAMYHPFFTLLLPFGCYELATFYPRKNGVVLLVILIPLIFLRDSMMVLYMFAAALSYFNYVLVRQYMGRIVRQEDENELIRKDMHRLARSLNENRDFARASEYMVKLEERSRLTQQIHDGIGHAMTGALIQMEAAKRLLHSDPHTAESLLQNAIGISKEAIEEIRLTLKNNKPPVEQLGLSRLKTAVEAFSGKTGMMTSVVHDGNMEIITPLQWKIIYENVTEALTNSAKYSGATSVHVEIRVLNRFIKAVVSDNGQGSSKIVKGLGLIGMEERTASVNGTVIADGSQGFTVTTLIPYGKE</sequence>
<dbReference type="PANTHER" id="PTHR24421">
    <property type="entry name" value="NITRATE/NITRITE SENSOR PROTEIN NARX-RELATED"/>
    <property type="match status" value="1"/>
</dbReference>
<dbReference type="GO" id="GO:0016020">
    <property type="term" value="C:membrane"/>
    <property type="evidence" value="ECO:0007669"/>
    <property type="project" value="InterPro"/>
</dbReference>
<accession>A0A1R1EL75</accession>
<feature type="transmembrane region" description="Helical" evidence="9">
    <location>
        <begin position="30"/>
        <end position="48"/>
    </location>
</feature>
<keyword evidence="6" id="KW-0418">Kinase</keyword>
<dbReference type="InterPro" id="IPR011712">
    <property type="entry name" value="Sig_transdc_His_kin_sub3_dim/P"/>
</dbReference>
<evidence type="ECO:0000259" key="10">
    <source>
        <dbReference type="Pfam" id="PF07730"/>
    </source>
</evidence>
<evidence type="ECO:0000256" key="9">
    <source>
        <dbReference type="SAM" id="Phobius"/>
    </source>
</evidence>
<evidence type="ECO:0000256" key="3">
    <source>
        <dbReference type="ARBA" id="ARBA00022553"/>
    </source>
</evidence>
<dbReference type="EMBL" id="MRTP01000006">
    <property type="protein sequence ID" value="OMF52567.1"/>
    <property type="molecule type" value="Genomic_DNA"/>
</dbReference>
<keyword evidence="3" id="KW-0597">Phosphoprotein</keyword>
<dbReference type="Gene3D" id="1.20.5.1930">
    <property type="match status" value="1"/>
</dbReference>
<evidence type="ECO:0000313" key="11">
    <source>
        <dbReference type="EMBL" id="OMF52567.1"/>
    </source>
</evidence>
<dbReference type="InterPro" id="IPR036890">
    <property type="entry name" value="HATPase_C_sf"/>
</dbReference>
<comment type="catalytic activity">
    <reaction evidence="1">
        <text>ATP + protein L-histidine = ADP + protein N-phospho-L-histidine.</text>
        <dbReference type="EC" id="2.7.13.3"/>
    </reaction>
</comment>
<dbReference type="InterPro" id="IPR050482">
    <property type="entry name" value="Sensor_HK_TwoCompSys"/>
</dbReference>
<name>A0A1R1EL75_9BACL</name>
<evidence type="ECO:0000256" key="6">
    <source>
        <dbReference type="ARBA" id="ARBA00022777"/>
    </source>
</evidence>
<dbReference type="AlphaFoldDB" id="A0A1R1EL75"/>
<dbReference type="Proteomes" id="UP000187172">
    <property type="component" value="Unassembled WGS sequence"/>
</dbReference>
<organism evidence="11 12">
    <name type="scientific">Paenibacillus rhizosphaerae</name>
    <dbReference type="NCBI Taxonomy" id="297318"/>
    <lineage>
        <taxon>Bacteria</taxon>
        <taxon>Bacillati</taxon>
        <taxon>Bacillota</taxon>
        <taxon>Bacilli</taxon>
        <taxon>Bacillales</taxon>
        <taxon>Paenibacillaceae</taxon>
        <taxon>Paenibacillus</taxon>
    </lineage>
</organism>